<gene>
    <name evidence="2" type="ORF">CBF30_11345</name>
</gene>
<proteinExistence type="predicted"/>
<name>A0A430AEP6_9ENTE</name>
<dbReference type="AlphaFoldDB" id="A0A430AEP6"/>
<protein>
    <recommendedName>
        <fullName evidence="4">DUF1189 domain-containing protein</fullName>
    </recommendedName>
</protein>
<dbReference type="Pfam" id="PF06691">
    <property type="entry name" value="DUF1189"/>
    <property type="match status" value="1"/>
</dbReference>
<keyword evidence="1" id="KW-0812">Transmembrane</keyword>
<dbReference type="Proteomes" id="UP000288669">
    <property type="component" value="Unassembled WGS sequence"/>
</dbReference>
<feature type="transmembrane region" description="Helical" evidence="1">
    <location>
        <begin position="236"/>
        <end position="257"/>
    </location>
</feature>
<accession>A0A430AEP6</accession>
<keyword evidence="1" id="KW-1133">Transmembrane helix</keyword>
<comment type="caution">
    <text evidence="2">The sequence shown here is derived from an EMBL/GenBank/DDBJ whole genome shotgun (WGS) entry which is preliminary data.</text>
</comment>
<organism evidence="2 3">
    <name type="scientific">Vagococcus entomophilus</name>
    <dbReference type="NCBI Taxonomy" id="1160095"/>
    <lineage>
        <taxon>Bacteria</taxon>
        <taxon>Bacillati</taxon>
        <taxon>Bacillota</taxon>
        <taxon>Bacilli</taxon>
        <taxon>Lactobacillales</taxon>
        <taxon>Enterococcaceae</taxon>
        <taxon>Vagococcus</taxon>
    </lineage>
</organism>
<reference evidence="2 3" key="1">
    <citation type="submission" date="2017-05" db="EMBL/GenBank/DDBJ databases">
        <title>Vagococcus spp. assemblies.</title>
        <authorList>
            <person name="Gulvik C.A."/>
        </authorList>
    </citation>
    <scope>NUCLEOTIDE SEQUENCE [LARGE SCALE GENOMIC DNA]</scope>
    <source>
        <strain evidence="2 3">DSM 24756</strain>
    </source>
</reference>
<sequence>MHFYQFLHTTFKNPRKLLLIKNKSGWKVFLYLIFISFIASFPLLFQSYSVLQEVAKDGASIAKSVPEFSIQNGVLSSKEDMKSFIYQTNSIIFTFDPEGKRTDESVQKDLIGTTLGIAFLKDHLVIATATDQTLGGLLPKNPFSIRYTHSELQTMNGQLLKNLFTFPQKSTMLKGFIFFVCLIPTFLSLAFEFFIFTLFLTSFSKFRGLNFTTGDTFKLLVICSFYPAVLSTLLNFLIPNFPGSILLMLMTLWLYFLSTKKVSS</sequence>
<feature type="transmembrane region" description="Helical" evidence="1">
    <location>
        <begin position="176"/>
        <end position="200"/>
    </location>
</feature>
<evidence type="ECO:0000313" key="2">
    <source>
        <dbReference type="EMBL" id="RSU05901.1"/>
    </source>
</evidence>
<dbReference type="InterPro" id="IPR009574">
    <property type="entry name" value="DUF1189"/>
</dbReference>
<evidence type="ECO:0000313" key="3">
    <source>
        <dbReference type="Proteomes" id="UP000288669"/>
    </source>
</evidence>
<feature type="transmembrane region" description="Helical" evidence="1">
    <location>
        <begin position="28"/>
        <end position="45"/>
    </location>
</feature>
<evidence type="ECO:0008006" key="4">
    <source>
        <dbReference type="Google" id="ProtNLM"/>
    </source>
</evidence>
<dbReference type="EMBL" id="NGJZ01000005">
    <property type="protein sequence ID" value="RSU05901.1"/>
    <property type="molecule type" value="Genomic_DNA"/>
</dbReference>
<evidence type="ECO:0000256" key="1">
    <source>
        <dbReference type="SAM" id="Phobius"/>
    </source>
</evidence>
<dbReference type="RefSeq" id="WP_126826872.1">
    <property type="nucleotide sequence ID" value="NZ_JBHLWU010000004.1"/>
</dbReference>
<keyword evidence="3" id="KW-1185">Reference proteome</keyword>
<keyword evidence="1" id="KW-0472">Membrane</keyword>
<dbReference type="OrthoDB" id="2134424at2"/>